<evidence type="ECO:0000256" key="9">
    <source>
        <dbReference type="SAM" id="Phobius"/>
    </source>
</evidence>
<evidence type="ECO:0000256" key="8">
    <source>
        <dbReference type="ARBA" id="ARBA00023485"/>
    </source>
</evidence>
<keyword evidence="6" id="KW-0325">Glycoprotein</keyword>
<keyword evidence="2 9" id="KW-0812">Transmembrane</keyword>
<feature type="transmembrane region" description="Helical" evidence="9">
    <location>
        <begin position="14"/>
        <end position="33"/>
    </location>
</feature>
<dbReference type="AlphaFoldDB" id="A0AAN7NX65"/>
<comment type="subcellular location">
    <subcellularLocation>
        <location evidence="1">Golgi apparatus membrane</location>
        <topology evidence="1">Single-pass membrane protein</topology>
    </subcellularLocation>
</comment>
<evidence type="ECO:0000256" key="4">
    <source>
        <dbReference type="ARBA" id="ARBA00023034"/>
    </source>
</evidence>
<evidence type="ECO:0000256" key="2">
    <source>
        <dbReference type="ARBA" id="ARBA00022692"/>
    </source>
</evidence>
<keyword evidence="4" id="KW-0333">Golgi apparatus</keyword>
<keyword evidence="3 9" id="KW-1133">Transmembrane helix</keyword>
<dbReference type="Pfam" id="PF10218">
    <property type="entry name" value="SPRING1"/>
    <property type="match status" value="1"/>
</dbReference>
<dbReference type="GO" id="GO:2000640">
    <property type="term" value="P:positive regulation of SREBP signaling pathway"/>
    <property type="evidence" value="ECO:0007669"/>
    <property type="project" value="InterPro"/>
</dbReference>
<dbReference type="PANTHER" id="PTHR13481">
    <property type="entry name" value="SREBP REGULATING GENE PROTEIN"/>
    <property type="match status" value="1"/>
</dbReference>
<dbReference type="GO" id="GO:0000139">
    <property type="term" value="C:Golgi membrane"/>
    <property type="evidence" value="ECO:0007669"/>
    <property type="project" value="UniProtKB-SubCell"/>
</dbReference>
<evidence type="ECO:0000256" key="7">
    <source>
        <dbReference type="ARBA" id="ARBA00023461"/>
    </source>
</evidence>
<comment type="caution">
    <text evidence="10">The sequence shown here is derived from an EMBL/GenBank/DDBJ whole genome shotgun (WGS) entry which is preliminary data.</text>
</comment>
<organism evidence="10 11">
    <name type="scientific">Aquatica leii</name>
    <dbReference type="NCBI Taxonomy" id="1421715"/>
    <lineage>
        <taxon>Eukaryota</taxon>
        <taxon>Metazoa</taxon>
        <taxon>Ecdysozoa</taxon>
        <taxon>Arthropoda</taxon>
        <taxon>Hexapoda</taxon>
        <taxon>Insecta</taxon>
        <taxon>Pterygota</taxon>
        <taxon>Neoptera</taxon>
        <taxon>Endopterygota</taxon>
        <taxon>Coleoptera</taxon>
        <taxon>Polyphaga</taxon>
        <taxon>Elateriformia</taxon>
        <taxon>Elateroidea</taxon>
        <taxon>Lampyridae</taxon>
        <taxon>Luciolinae</taxon>
        <taxon>Aquatica</taxon>
    </lineage>
</organism>
<keyword evidence="11" id="KW-1185">Reference proteome</keyword>
<proteinExistence type="inferred from homology"/>
<gene>
    <name evidence="10" type="ORF">RN001_014200</name>
</gene>
<dbReference type="Proteomes" id="UP001353858">
    <property type="component" value="Unassembled WGS sequence"/>
</dbReference>
<sequence>MWYAAVIRFVRRRIVLGIIFSLSLVYCIISFVHKSDYMTNDVPAVKRTKPFTWRSLQVHNSSNDDDLICRNSVQGRILIVDDRGFVCARGNILPNGCCNEGAPSAVQYSCDTCKSNNCCAIYENCISCCLHPNKKGILENVLGKATEQNSVLFASVSDHFELCLATCRTNSQSVQHENSYKDPKAKHCFGETAPGTNSIENEVL</sequence>
<evidence type="ECO:0000256" key="3">
    <source>
        <dbReference type="ARBA" id="ARBA00022989"/>
    </source>
</evidence>
<dbReference type="InterPro" id="IPR019352">
    <property type="entry name" value="SPRING1"/>
</dbReference>
<keyword evidence="5 9" id="KW-0472">Membrane</keyword>
<reference evidence="11" key="1">
    <citation type="submission" date="2023-01" db="EMBL/GenBank/DDBJ databases">
        <title>Key to firefly adult light organ development and bioluminescence: homeobox transcription factors regulate luciferase expression and transportation to peroxisome.</title>
        <authorList>
            <person name="Fu X."/>
        </authorList>
    </citation>
    <scope>NUCLEOTIDE SEQUENCE [LARGE SCALE GENOMIC DNA]</scope>
</reference>
<evidence type="ECO:0000256" key="6">
    <source>
        <dbReference type="ARBA" id="ARBA00023180"/>
    </source>
</evidence>
<evidence type="ECO:0000313" key="11">
    <source>
        <dbReference type="Proteomes" id="UP001353858"/>
    </source>
</evidence>
<dbReference type="PANTHER" id="PTHR13481:SF0">
    <property type="entry name" value="SREBP REGULATING GENE PROTEIN"/>
    <property type="match status" value="1"/>
</dbReference>
<name>A0AAN7NX65_9COLE</name>
<evidence type="ECO:0000313" key="10">
    <source>
        <dbReference type="EMBL" id="KAK4874840.1"/>
    </source>
</evidence>
<evidence type="ECO:0000256" key="5">
    <source>
        <dbReference type="ARBA" id="ARBA00023136"/>
    </source>
</evidence>
<evidence type="ECO:0000256" key="1">
    <source>
        <dbReference type="ARBA" id="ARBA00004194"/>
    </source>
</evidence>
<comment type="similarity">
    <text evidence="7">Belongs to the SPRING family.</text>
</comment>
<dbReference type="EMBL" id="JARPUR010000006">
    <property type="protein sequence ID" value="KAK4874840.1"/>
    <property type="molecule type" value="Genomic_DNA"/>
</dbReference>
<accession>A0AAN7NX65</accession>
<protein>
    <recommendedName>
        <fullName evidence="8">SREBP regulating gene protein</fullName>
    </recommendedName>
</protein>